<dbReference type="Proteomes" id="UP000284177">
    <property type="component" value="Unassembled WGS sequence"/>
</dbReference>
<evidence type="ECO:0000313" key="1">
    <source>
        <dbReference type="EMBL" id="RKD29098.1"/>
    </source>
</evidence>
<dbReference type="InterPro" id="IPR047735">
    <property type="entry name" value="GrdX-like"/>
</dbReference>
<dbReference type="OrthoDB" id="9815289at2"/>
<evidence type="ECO:0000313" key="2">
    <source>
        <dbReference type="Proteomes" id="UP000284177"/>
    </source>
</evidence>
<dbReference type="AlphaFoldDB" id="A0A419SV42"/>
<accession>A0A419SV42</accession>
<comment type="caution">
    <text evidence="1">The sequence shown here is derived from an EMBL/GenBank/DDBJ whole genome shotgun (WGS) entry which is preliminary data.</text>
</comment>
<sequence length="124" mass="14521">MKKFVITNNPLVKEKLSEYIEINYFDITYLDILKKVRDKVHKGYKLLTHPLSGSLKPNETPYKSIIIGHNNDKLDMESLMIIESSIQTAEKFIKDKNTPNWNEKILKDFQVIDISLIEQLVKEL</sequence>
<gene>
    <name evidence="1" type="ORF">BET03_06000</name>
</gene>
<keyword evidence="2" id="KW-1185">Reference proteome</keyword>
<dbReference type="RefSeq" id="WP_120170560.1">
    <property type="nucleotide sequence ID" value="NZ_MCIB01000038.1"/>
</dbReference>
<dbReference type="NCBIfam" id="NF038093">
    <property type="entry name" value="GrdX"/>
    <property type="match status" value="1"/>
</dbReference>
<proteinExistence type="predicted"/>
<name>A0A419SV42_9FIRM</name>
<organism evidence="1 2">
    <name type="scientific">Thermohalobacter berrensis</name>
    <dbReference type="NCBI Taxonomy" id="99594"/>
    <lineage>
        <taxon>Bacteria</taxon>
        <taxon>Bacillati</taxon>
        <taxon>Bacillota</taxon>
        <taxon>Tissierellia</taxon>
        <taxon>Tissierellales</taxon>
        <taxon>Thermohalobacteraceae</taxon>
        <taxon>Thermohalobacter</taxon>
    </lineage>
</organism>
<reference evidence="1 2" key="1">
    <citation type="submission" date="2016-08" db="EMBL/GenBank/DDBJ databases">
        <title>Novel Firmicutes and Novel Genomes.</title>
        <authorList>
            <person name="Poppleton D.I."/>
            <person name="Gribaldo S."/>
        </authorList>
    </citation>
    <scope>NUCLEOTIDE SEQUENCE [LARGE SCALE GENOMIC DNA]</scope>
    <source>
        <strain evidence="1 2">CTT3</strain>
    </source>
</reference>
<protein>
    <submittedName>
        <fullName evidence="1">GrdX protein</fullName>
    </submittedName>
</protein>
<dbReference type="EMBL" id="MCIB01000038">
    <property type="protein sequence ID" value="RKD29098.1"/>
    <property type="molecule type" value="Genomic_DNA"/>
</dbReference>